<dbReference type="Pfam" id="PF12937">
    <property type="entry name" value="F-box-like"/>
    <property type="match status" value="1"/>
</dbReference>
<proteinExistence type="predicted"/>
<name>A0A9P7DBF3_9AGAM</name>
<dbReference type="EMBL" id="JABBWE010000091">
    <property type="protein sequence ID" value="KAG1786527.1"/>
    <property type="molecule type" value="Genomic_DNA"/>
</dbReference>
<evidence type="ECO:0000313" key="3">
    <source>
        <dbReference type="Proteomes" id="UP000719766"/>
    </source>
</evidence>
<reference evidence="2" key="1">
    <citation type="journal article" date="2020" name="New Phytol.">
        <title>Comparative genomics reveals dynamic genome evolution in host specialist ectomycorrhizal fungi.</title>
        <authorList>
            <person name="Lofgren L.A."/>
            <person name="Nguyen N.H."/>
            <person name="Vilgalys R."/>
            <person name="Ruytinx J."/>
            <person name="Liao H.L."/>
            <person name="Branco S."/>
            <person name="Kuo A."/>
            <person name="LaButti K."/>
            <person name="Lipzen A."/>
            <person name="Andreopoulos W."/>
            <person name="Pangilinan J."/>
            <person name="Riley R."/>
            <person name="Hundley H."/>
            <person name="Na H."/>
            <person name="Barry K."/>
            <person name="Grigoriev I.V."/>
            <person name="Stajich J.E."/>
            <person name="Kennedy P.G."/>
        </authorList>
    </citation>
    <scope>NUCLEOTIDE SEQUENCE</scope>
    <source>
        <strain evidence="2">S12</strain>
    </source>
</reference>
<organism evidence="2 3">
    <name type="scientific">Suillus plorans</name>
    <dbReference type="NCBI Taxonomy" id="116603"/>
    <lineage>
        <taxon>Eukaryota</taxon>
        <taxon>Fungi</taxon>
        <taxon>Dikarya</taxon>
        <taxon>Basidiomycota</taxon>
        <taxon>Agaricomycotina</taxon>
        <taxon>Agaricomycetes</taxon>
        <taxon>Agaricomycetidae</taxon>
        <taxon>Boletales</taxon>
        <taxon>Suillineae</taxon>
        <taxon>Suillaceae</taxon>
        <taxon>Suillus</taxon>
    </lineage>
</organism>
<gene>
    <name evidence="2" type="ORF">HD556DRAFT_1047112</name>
</gene>
<dbReference type="Gene3D" id="1.20.1280.50">
    <property type="match status" value="1"/>
</dbReference>
<dbReference type="GeneID" id="64589747"/>
<dbReference type="RefSeq" id="XP_041153962.1">
    <property type="nucleotide sequence ID" value="XM_041295983.1"/>
</dbReference>
<keyword evidence="3" id="KW-1185">Reference proteome</keyword>
<dbReference type="OrthoDB" id="2636822at2759"/>
<sequence>MVNHSSIASLLCHIARLTKLGQKAPANQQNISQPIMPDIETQNCNNIDHPAMRTDQIWGVSPVNADGQCLIDQRDNIIHPTNLHKEPGPAVSRLPAELLSKIFMHTLPPFDELLPPSKLRSPMLLTRICRRWREVAVGTPGLWCRLFSGFKSSHCGHRKKESFCYDTWLKRSQGLPLSLEIWWFTNPLTGLLQHYTNQISSLRTVCCAATRDLLLNDLPALQVLTIYGQINYSPWKRSTVTRSILNHSFTLRSLKVSCQPPFYSADFDPFKNSRWTHLTDVEIYVCQQNVLVRLLQQAPNLSSVKISIYNMHHEPPLLVKHEKLQLLHIRYFQSLSSHPYMLNALSLPNLRKFVADAGMHPEWPHEEFKEFLVRSKCPLEFLYLGGGIMTDEKTAEYIALIPSLKVLPFSRCKV</sequence>
<protein>
    <recommendedName>
        <fullName evidence="1">F-box domain-containing protein</fullName>
    </recommendedName>
</protein>
<comment type="caution">
    <text evidence="2">The sequence shown here is derived from an EMBL/GenBank/DDBJ whole genome shotgun (WGS) entry which is preliminary data.</text>
</comment>
<accession>A0A9P7DBF3</accession>
<dbReference type="InterPro" id="IPR032675">
    <property type="entry name" value="LRR_dom_sf"/>
</dbReference>
<dbReference type="InterPro" id="IPR001810">
    <property type="entry name" value="F-box_dom"/>
</dbReference>
<evidence type="ECO:0000259" key="1">
    <source>
        <dbReference type="Pfam" id="PF12937"/>
    </source>
</evidence>
<feature type="domain" description="F-box" evidence="1">
    <location>
        <begin position="92"/>
        <end position="147"/>
    </location>
</feature>
<evidence type="ECO:0000313" key="2">
    <source>
        <dbReference type="EMBL" id="KAG1786527.1"/>
    </source>
</evidence>
<dbReference type="AlphaFoldDB" id="A0A9P7DBF3"/>
<dbReference type="SUPFAM" id="SSF52047">
    <property type="entry name" value="RNI-like"/>
    <property type="match status" value="1"/>
</dbReference>
<dbReference type="Gene3D" id="3.80.10.10">
    <property type="entry name" value="Ribonuclease Inhibitor"/>
    <property type="match status" value="1"/>
</dbReference>
<dbReference type="Proteomes" id="UP000719766">
    <property type="component" value="Unassembled WGS sequence"/>
</dbReference>